<feature type="signal peptide" evidence="2">
    <location>
        <begin position="1"/>
        <end position="20"/>
    </location>
</feature>
<feature type="compositionally biased region" description="Polar residues" evidence="1">
    <location>
        <begin position="216"/>
        <end position="241"/>
    </location>
</feature>
<dbReference type="AlphaFoldDB" id="A0A8A1M179"/>
<accession>A0A8A1M179</accession>
<dbReference type="VEuPathDB" id="FungiDB:I7I51_05015"/>
<protein>
    <recommendedName>
        <fullName evidence="5">Extracellular serine-threonine rich protein</fullName>
    </recommendedName>
</protein>
<evidence type="ECO:0000313" key="4">
    <source>
        <dbReference type="Proteomes" id="UP000663671"/>
    </source>
</evidence>
<proteinExistence type="predicted"/>
<dbReference type="Proteomes" id="UP000663671">
    <property type="component" value="Chromosome 4"/>
</dbReference>
<organism evidence="3 4">
    <name type="scientific">Ajellomyces capsulatus</name>
    <name type="common">Darling's disease fungus</name>
    <name type="synonym">Histoplasma capsulatum</name>
    <dbReference type="NCBI Taxonomy" id="5037"/>
    <lineage>
        <taxon>Eukaryota</taxon>
        <taxon>Fungi</taxon>
        <taxon>Dikarya</taxon>
        <taxon>Ascomycota</taxon>
        <taxon>Pezizomycotina</taxon>
        <taxon>Eurotiomycetes</taxon>
        <taxon>Eurotiomycetidae</taxon>
        <taxon>Onygenales</taxon>
        <taxon>Ajellomycetaceae</taxon>
        <taxon>Histoplasma</taxon>
    </lineage>
</organism>
<dbReference type="EMBL" id="CP069110">
    <property type="protein sequence ID" value="QSS60218.1"/>
    <property type="molecule type" value="Genomic_DNA"/>
</dbReference>
<keyword evidence="2" id="KW-0732">Signal</keyword>
<name>A0A8A1M179_AJECA</name>
<evidence type="ECO:0000313" key="3">
    <source>
        <dbReference type="EMBL" id="QSS60218.1"/>
    </source>
</evidence>
<evidence type="ECO:0000256" key="2">
    <source>
        <dbReference type="SAM" id="SignalP"/>
    </source>
</evidence>
<evidence type="ECO:0000256" key="1">
    <source>
        <dbReference type="SAM" id="MobiDB-lite"/>
    </source>
</evidence>
<reference evidence="3" key="1">
    <citation type="submission" date="2021-01" db="EMBL/GenBank/DDBJ databases">
        <title>Chromosome-level genome assembly of a human fungal pathogen reveals clustering of transcriptionally co-regulated genes.</title>
        <authorList>
            <person name="Voorhies M."/>
            <person name="Cohen S."/>
            <person name="Shea T.P."/>
            <person name="Petrus S."/>
            <person name="Munoz J.F."/>
            <person name="Poplawski S."/>
            <person name="Goldman W.E."/>
            <person name="Michael T."/>
            <person name="Cuomo C.A."/>
            <person name="Sil A."/>
            <person name="Beyhan S."/>
        </authorList>
    </citation>
    <scope>NUCLEOTIDE SEQUENCE</scope>
    <source>
        <strain evidence="3">WU24</strain>
    </source>
</reference>
<dbReference type="OrthoDB" id="5431405at2759"/>
<feature type="chain" id="PRO_5034770095" description="Extracellular serine-threonine rich protein" evidence="2">
    <location>
        <begin position="21"/>
        <end position="527"/>
    </location>
</feature>
<gene>
    <name evidence="3" type="ORF">I7I51_05015</name>
</gene>
<feature type="region of interest" description="Disordered" evidence="1">
    <location>
        <begin position="394"/>
        <end position="414"/>
    </location>
</feature>
<sequence>MKTTLSIVAILATAVQQTSATFSWDTNKYFPNPSNCDNKCTDNQKSGFDWKGLGLGSFSSFGDFDFSGFTCGNRKPPKSNFQSKCVEGKLLKGITNGSPEISYRKSDGFSITSFQITVDKDTDIAFVYSMPDGSSCKHTTPCSQGGSEVQNTQCGGAVSVRFGLPKYSELDDCGFAIHKINFDCGPPDIPSKPVVVPTDENLSYPISSPPDRESEGQSYPVSLTPTAQLPESSIAPKSTESYPVEIPPGTPSETSPGATPGLPSGSYPAGTPPGTLSQTYPPGATPSENTPPGSTPPETTPAGTAPPVVTPPDVTPGGTPYPTEAIHYSTSTVFTTSIITITHCGPEVPSCPADSTEVVTSTIAISTTICPVTITPTSPDSIVTGPIPTSPTPVYPTPTSPAGSTTPPIPTVPNPDTLTYPVGESTATLPGSSALPVTQPHPSDLTVTEITYTTVTTCPVTGTITSGTTEITYTTNTVSTITVTTTGTFHQYQQHLLRRQPSQLQIHLVLQLRPYRQLSPSKLPAPK</sequence>
<evidence type="ECO:0008006" key="5">
    <source>
        <dbReference type="Google" id="ProtNLM"/>
    </source>
</evidence>
<feature type="region of interest" description="Disordered" evidence="1">
    <location>
        <begin position="191"/>
        <end position="319"/>
    </location>
</feature>